<protein>
    <submittedName>
        <fullName evidence="1">Uncharacterized protein</fullName>
    </submittedName>
</protein>
<reference evidence="1" key="1">
    <citation type="journal article" date="2020" name="Nature">
        <title>Giant virus diversity and host interactions through global metagenomics.</title>
        <authorList>
            <person name="Schulz F."/>
            <person name="Roux S."/>
            <person name="Paez-Espino D."/>
            <person name="Jungbluth S."/>
            <person name="Walsh D.A."/>
            <person name="Denef V.J."/>
            <person name="McMahon K.D."/>
            <person name="Konstantinidis K.T."/>
            <person name="Eloe-Fadrosh E.A."/>
            <person name="Kyrpides N.C."/>
            <person name="Woyke T."/>
        </authorList>
    </citation>
    <scope>NUCLEOTIDE SEQUENCE</scope>
    <source>
        <strain evidence="1">GVMAG-S-3300011013-78</strain>
    </source>
</reference>
<organism evidence="1">
    <name type="scientific">viral metagenome</name>
    <dbReference type="NCBI Taxonomy" id="1070528"/>
    <lineage>
        <taxon>unclassified sequences</taxon>
        <taxon>metagenomes</taxon>
        <taxon>organismal metagenomes</taxon>
    </lineage>
</organism>
<dbReference type="AlphaFoldDB" id="A0A6C0KEN5"/>
<name>A0A6C0KEN5_9ZZZZ</name>
<accession>A0A6C0KEN5</accession>
<proteinExistence type="predicted"/>
<sequence>MEINRAGKPDFEIEHFWFSLKKSMYNFYQQLPIFFHRPIDAWSDHLNGLQIIKKYNEIEEKIFHYMSLYAIDLMRLHDTYNASILMTNINRWNKLSEKWQINNNKNRYHNLIFALFDIYISLNKTQLEDKISSIFSQLELFLLYKDFTSLIILSVESNKSNIIDKLLSYDRNIHLQIERIYQMKQNRFKNISGKKIIKIIQSAS</sequence>
<evidence type="ECO:0000313" key="1">
    <source>
        <dbReference type="EMBL" id="QHU16485.1"/>
    </source>
</evidence>
<dbReference type="EMBL" id="MN740884">
    <property type="protein sequence ID" value="QHU16485.1"/>
    <property type="molecule type" value="Genomic_DNA"/>
</dbReference>